<dbReference type="Proteomes" id="UP000821853">
    <property type="component" value="Unassembled WGS sequence"/>
</dbReference>
<evidence type="ECO:0000313" key="1">
    <source>
        <dbReference type="EMBL" id="KAH9382791.1"/>
    </source>
</evidence>
<proteinExistence type="predicted"/>
<dbReference type="PROSITE" id="PS51257">
    <property type="entry name" value="PROKAR_LIPOPROTEIN"/>
    <property type="match status" value="1"/>
</dbReference>
<comment type="caution">
    <text evidence="1">The sequence shown here is derived from an EMBL/GenBank/DDBJ whole genome shotgun (WGS) entry which is preliminary data.</text>
</comment>
<dbReference type="VEuPathDB" id="VectorBase:HLOH_039952"/>
<gene>
    <name evidence="1" type="ORF">HPB48_023353</name>
</gene>
<keyword evidence="2" id="KW-1185">Reference proteome</keyword>
<sequence length="84" mass="9405">MFIKSRYLHSTVMVLSGCSGIEKRGAHPNLSKIFCLTCDVKFVPSSERIIPRMPVLVKMLRRASQVAFGVSDRKHTNSGQRVEA</sequence>
<protein>
    <submittedName>
        <fullName evidence="1">Uncharacterized protein</fullName>
    </submittedName>
</protein>
<evidence type="ECO:0000313" key="2">
    <source>
        <dbReference type="Proteomes" id="UP000821853"/>
    </source>
</evidence>
<name>A0A9J6GWD2_HAELO</name>
<organism evidence="1 2">
    <name type="scientific">Haemaphysalis longicornis</name>
    <name type="common">Bush tick</name>
    <dbReference type="NCBI Taxonomy" id="44386"/>
    <lineage>
        <taxon>Eukaryota</taxon>
        <taxon>Metazoa</taxon>
        <taxon>Ecdysozoa</taxon>
        <taxon>Arthropoda</taxon>
        <taxon>Chelicerata</taxon>
        <taxon>Arachnida</taxon>
        <taxon>Acari</taxon>
        <taxon>Parasitiformes</taxon>
        <taxon>Ixodida</taxon>
        <taxon>Ixodoidea</taxon>
        <taxon>Ixodidae</taxon>
        <taxon>Haemaphysalinae</taxon>
        <taxon>Haemaphysalis</taxon>
    </lineage>
</organism>
<dbReference type="AlphaFoldDB" id="A0A9J6GWD2"/>
<reference evidence="1 2" key="1">
    <citation type="journal article" date="2020" name="Cell">
        <title>Large-Scale Comparative Analyses of Tick Genomes Elucidate Their Genetic Diversity and Vector Capacities.</title>
        <authorList>
            <consortium name="Tick Genome and Microbiome Consortium (TIGMIC)"/>
            <person name="Jia N."/>
            <person name="Wang J."/>
            <person name="Shi W."/>
            <person name="Du L."/>
            <person name="Sun Y."/>
            <person name="Zhan W."/>
            <person name="Jiang J.F."/>
            <person name="Wang Q."/>
            <person name="Zhang B."/>
            <person name="Ji P."/>
            <person name="Bell-Sakyi L."/>
            <person name="Cui X.M."/>
            <person name="Yuan T.T."/>
            <person name="Jiang B.G."/>
            <person name="Yang W.F."/>
            <person name="Lam T.T."/>
            <person name="Chang Q.C."/>
            <person name="Ding S.J."/>
            <person name="Wang X.J."/>
            <person name="Zhu J.G."/>
            <person name="Ruan X.D."/>
            <person name="Zhao L."/>
            <person name="Wei J.T."/>
            <person name="Ye R.Z."/>
            <person name="Que T.C."/>
            <person name="Du C.H."/>
            <person name="Zhou Y.H."/>
            <person name="Cheng J.X."/>
            <person name="Dai P.F."/>
            <person name="Guo W.B."/>
            <person name="Han X.H."/>
            <person name="Huang E.J."/>
            <person name="Li L.F."/>
            <person name="Wei W."/>
            <person name="Gao Y.C."/>
            <person name="Liu J.Z."/>
            <person name="Shao H.Z."/>
            <person name="Wang X."/>
            <person name="Wang C.C."/>
            <person name="Yang T.C."/>
            <person name="Huo Q.B."/>
            <person name="Li W."/>
            <person name="Chen H.Y."/>
            <person name="Chen S.E."/>
            <person name="Zhou L.G."/>
            <person name="Ni X.B."/>
            <person name="Tian J.H."/>
            <person name="Sheng Y."/>
            <person name="Liu T."/>
            <person name="Pan Y.S."/>
            <person name="Xia L.Y."/>
            <person name="Li J."/>
            <person name="Zhao F."/>
            <person name="Cao W.C."/>
        </authorList>
    </citation>
    <scope>NUCLEOTIDE SEQUENCE [LARGE SCALE GENOMIC DNA]</scope>
    <source>
        <strain evidence="1">HaeL-2018</strain>
    </source>
</reference>
<dbReference type="EMBL" id="JABSTR010000366">
    <property type="protein sequence ID" value="KAH9382791.1"/>
    <property type="molecule type" value="Genomic_DNA"/>
</dbReference>
<accession>A0A9J6GWD2</accession>